<organism evidence="1 2">
    <name type="scientific">Klugiella xanthotipulae</name>
    <dbReference type="NCBI Taxonomy" id="244735"/>
    <lineage>
        <taxon>Bacteria</taxon>
        <taxon>Bacillati</taxon>
        <taxon>Actinomycetota</taxon>
        <taxon>Actinomycetes</taxon>
        <taxon>Micrococcales</taxon>
        <taxon>Microbacteriaceae</taxon>
        <taxon>Klugiella</taxon>
    </lineage>
</organism>
<reference evidence="1 2" key="1">
    <citation type="submission" date="2019-06" db="EMBL/GenBank/DDBJ databases">
        <title>Sequencing the genomes of 1000 actinobacteria strains.</title>
        <authorList>
            <person name="Klenk H.-P."/>
        </authorList>
    </citation>
    <scope>NUCLEOTIDE SEQUENCE [LARGE SCALE GENOMIC DNA]</scope>
    <source>
        <strain evidence="1 2">DSM 18031</strain>
    </source>
</reference>
<dbReference type="AlphaFoldDB" id="A0A543I5Y2"/>
<dbReference type="NCBIfam" id="TIGR02165">
    <property type="entry name" value="cas5_6_GSU0054"/>
    <property type="match status" value="1"/>
</dbReference>
<dbReference type="Proteomes" id="UP000318331">
    <property type="component" value="Unassembled WGS sequence"/>
</dbReference>
<comment type="caution">
    <text evidence="1">The sequence shown here is derived from an EMBL/GenBank/DDBJ whole genome shotgun (WGS) entry which is preliminary data.</text>
</comment>
<dbReference type="InterPro" id="IPR019089">
    <property type="entry name" value="Cas_GSU0054"/>
</dbReference>
<keyword evidence="2" id="KW-1185">Reference proteome</keyword>
<dbReference type="OrthoDB" id="5143162at2"/>
<sequence length="456" mass="50367">MICVEIEFYRPAFHGLVSGGRPEWPPSPVRLLGALKSGAHAIVEPGLEQRAHALLDRIVTAPHPVIEAPLAYDLDIPDSYQDWTWVPDRVTDKTAGASLGLSCFAMDSSNRTPKPQGALALSGTALRYFITVDVDQADLAVLQSVAQQVPYFGRSQDPACVCVYESDEARYLSSGEAHDGDKTRVVWYPTPHDRGKSRGWQSNTIRWMDLNYERVFSDDDSINFLPPLPPDGYTQPVVYAPTRAGGVGQDATVIPFERGLEHQRIPSVIGELNRLLTGSGWRVIPLTVSAQAHADGRCVGVALTPTPSPGAGAEEPPQTQGERIAAIADWCTEHQKHFRGQAVGQPKALHPHRLRPHARHWASTTPMRAFPDVRVLAYETEREIFERYGVKARVTEASTEPVKRWQHVLSNGSYPDGYRQWWVRIECEEKVSGPLLLGASTSEGFGVFQPAQGEEE</sequence>
<gene>
    <name evidence="1" type="ORF">FB466_0809</name>
</gene>
<evidence type="ECO:0000313" key="1">
    <source>
        <dbReference type="EMBL" id="TQM65988.1"/>
    </source>
</evidence>
<dbReference type="RefSeq" id="WP_141916005.1">
    <property type="nucleotide sequence ID" value="NZ_BAAAYS010000005.1"/>
</dbReference>
<proteinExistence type="predicted"/>
<name>A0A543I5Y2_9MICO</name>
<dbReference type="EMBL" id="VFPN01000001">
    <property type="protein sequence ID" value="TQM65988.1"/>
    <property type="molecule type" value="Genomic_DNA"/>
</dbReference>
<accession>A0A543I5Y2</accession>
<protein>
    <submittedName>
        <fullName evidence="1">CRISPR-associated protein Csb2</fullName>
    </submittedName>
</protein>
<evidence type="ECO:0000313" key="2">
    <source>
        <dbReference type="Proteomes" id="UP000318331"/>
    </source>
</evidence>